<dbReference type="Proteomes" id="UP000004318">
    <property type="component" value="Unassembled WGS sequence"/>
</dbReference>
<feature type="region of interest" description="Disordered" evidence="1">
    <location>
        <begin position="119"/>
        <end position="167"/>
    </location>
</feature>
<dbReference type="RefSeq" id="WP_009806182.1">
    <property type="nucleotide sequence ID" value="NZ_CH724131.1"/>
</dbReference>
<dbReference type="OrthoDB" id="9887470at2"/>
<comment type="caution">
    <text evidence="2">The sequence shown here is derived from an EMBL/GenBank/DDBJ whole genome shotgun (WGS) entry which is preliminary data.</text>
</comment>
<evidence type="ECO:0000313" key="3">
    <source>
        <dbReference type="Proteomes" id="UP000004318"/>
    </source>
</evidence>
<name>A3TV82_PSEBH</name>
<dbReference type="HOGENOM" id="CLU_1592901_0_0_5"/>
<feature type="compositionally biased region" description="Polar residues" evidence="1">
    <location>
        <begin position="135"/>
        <end position="151"/>
    </location>
</feature>
<dbReference type="eggNOG" id="ENOG50348QI">
    <property type="taxonomic scope" value="Bacteria"/>
</dbReference>
<protein>
    <submittedName>
        <fullName evidence="2">Uncharacterized protein</fullName>
    </submittedName>
</protein>
<proteinExistence type="predicted"/>
<dbReference type="AlphaFoldDB" id="A3TV82"/>
<sequence>MAVLLTTDQVEEWKAERDKLVKRIAYLDERIKAASFFMADDETESEPSGDDGHQSSPGPSLVDAIVDVLRRFGPEPMTNHAIRNRLTDVGFDISQMSQNYYYTATKRLSDKGTIVKHDDGTYSLPENAAPEESLYSDSSSGANIESRFSQPTEPPAQGREAGPGGET</sequence>
<gene>
    <name evidence="2" type="ORF">OB2597_09799</name>
</gene>
<reference evidence="2 3" key="1">
    <citation type="journal article" date="2010" name="J. Bacteriol.">
        <title>Genome sequences of Oceanicola granulosus HTCC2516(T) and Oceanicola batsensis HTCC2597(TDelta).</title>
        <authorList>
            <person name="Thrash J.C."/>
            <person name="Cho J.C."/>
            <person name="Vergin K.L."/>
            <person name="Giovannoni S.J."/>
        </authorList>
    </citation>
    <scope>NUCLEOTIDE SEQUENCE [LARGE SCALE GENOMIC DNA]</scope>
    <source>
        <strain evidence="3">ATCC BAA-863 / DSM 15984 / KCTC 12145 / HTCC2597</strain>
    </source>
</reference>
<accession>A3TV82</accession>
<dbReference type="EMBL" id="AAMO01000002">
    <property type="protein sequence ID" value="EAQ04428.1"/>
    <property type="molecule type" value="Genomic_DNA"/>
</dbReference>
<evidence type="ECO:0000256" key="1">
    <source>
        <dbReference type="SAM" id="MobiDB-lite"/>
    </source>
</evidence>
<keyword evidence="3" id="KW-1185">Reference proteome</keyword>
<evidence type="ECO:0000313" key="2">
    <source>
        <dbReference type="EMBL" id="EAQ04428.1"/>
    </source>
</evidence>
<dbReference type="STRING" id="252305.OB2597_09799"/>
<organism evidence="2 3">
    <name type="scientific">Pseudooceanicola batsensis (strain ATCC BAA-863 / DSM 15984 / KCTC 12145 / HTCC2597)</name>
    <name type="common">Oceanicola batsensis</name>
    <dbReference type="NCBI Taxonomy" id="252305"/>
    <lineage>
        <taxon>Bacteria</taxon>
        <taxon>Pseudomonadati</taxon>
        <taxon>Pseudomonadota</taxon>
        <taxon>Alphaproteobacteria</taxon>
        <taxon>Rhodobacterales</taxon>
        <taxon>Paracoccaceae</taxon>
        <taxon>Pseudooceanicola</taxon>
    </lineage>
</organism>
<feature type="region of interest" description="Disordered" evidence="1">
    <location>
        <begin position="41"/>
        <end position="60"/>
    </location>
</feature>